<feature type="transmembrane region" description="Helical" evidence="1">
    <location>
        <begin position="95"/>
        <end position="117"/>
    </location>
</feature>
<evidence type="ECO:0000256" key="1">
    <source>
        <dbReference type="SAM" id="Phobius"/>
    </source>
</evidence>
<evidence type="ECO:0000313" key="2">
    <source>
        <dbReference type="EMBL" id="KAK9833709.1"/>
    </source>
</evidence>
<evidence type="ECO:0000313" key="3">
    <source>
        <dbReference type="Proteomes" id="UP001438707"/>
    </source>
</evidence>
<name>A0AAW1RJ29_9CHLO</name>
<dbReference type="Proteomes" id="UP001438707">
    <property type="component" value="Unassembled WGS sequence"/>
</dbReference>
<gene>
    <name evidence="2" type="ORF">WJX74_003388</name>
</gene>
<comment type="caution">
    <text evidence="2">The sequence shown here is derived from an EMBL/GenBank/DDBJ whole genome shotgun (WGS) entry which is preliminary data.</text>
</comment>
<protein>
    <submittedName>
        <fullName evidence="2">Uncharacterized protein</fullName>
    </submittedName>
</protein>
<sequence>MSRLLLVGGAVAGAYFARKIVRRKPASDTRDEGFFASSSEALSGLTAAAEEVLPVGGGRARVIDRKGAKIFLVSLVLAALATVASLWAGTVSTRAAVIGLTCIAGTLWTLLLSGNLVSSAPATLHYTQDLDNLAGTWIKDRAASSSMDAALDLAEIHGLLRKAICLLKGCEISFDQGDFVFAVTSVVPWFKVIERYPMTGETRQWRRRDLRKGKHTGYVEQQGSSICVHLDWDHPIAGHGQDRMSSPSENALVVESDCVIGGQALTYRTVYRRA</sequence>
<dbReference type="AlphaFoldDB" id="A0AAW1RJ29"/>
<proteinExistence type="predicted"/>
<keyword evidence="3" id="KW-1185">Reference proteome</keyword>
<dbReference type="EMBL" id="JALJOS010000010">
    <property type="protein sequence ID" value="KAK9833709.1"/>
    <property type="molecule type" value="Genomic_DNA"/>
</dbReference>
<feature type="transmembrane region" description="Helical" evidence="1">
    <location>
        <begin position="70"/>
        <end position="88"/>
    </location>
</feature>
<keyword evidence="1" id="KW-0812">Transmembrane</keyword>
<accession>A0AAW1RJ29</accession>
<reference evidence="2 3" key="1">
    <citation type="journal article" date="2024" name="Nat. Commun.">
        <title>Phylogenomics reveals the evolutionary origins of lichenization in chlorophyte algae.</title>
        <authorList>
            <person name="Puginier C."/>
            <person name="Libourel C."/>
            <person name="Otte J."/>
            <person name="Skaloud P."/>
            <person name="Haon M."/>
            <person name="Grisel S."/>
            <person name="Petersen M."/>
            <person name="Berrin J.G."/>
            <person name="Delaux P.M."/>
            <person name="Dal Grande F."/>
            <person name="Keller J."/>
        </authorList>
    </citation>
    <scope>NUCLEOTIDE SEQUENCE [LARGE SCALE GENOMIC DNA]</scope>
    <source>
        <strain evidence="2 3">SAG 2145</strain>
    </source>
</reference>
<organism evidence="2 3">
    <name type="scientific">Apatococcus lobatus</name>
    <dbReference type="NCBI Taxonomy" id="904363"/>
    <lineage>
        <taxon>Eukaryota</taxon>
        <taxon>Viridiplantae</taxon>
        <taxon>Chlorophyta</taxon>
        <taxon>core chlorophytes</taxon>
        <taxon>Trebouxiophyceae</taxon>
        <taxon>Chlorellales</taxon>
        <taxon>Chlorellaceae</taxon>
        <taxon>Apatococcus</taxon>
    </lineage>
</organism>
<keyword evidence="1" id="KW-1133">Transmembrane helix</keyword>
<keyword evidence="1" id="KW-0472">Membrane</keyword>